<sequence>MEDKGIFWYSALELFGIDEGSNIHQVIVRLNEMGKMKVSLFQIMMRYVKNDLPITGSIDEDTIRVISNLYEGAKKEIENLDEEVDRIVKKISMWEEPSIHIG</sequence>
<dbReference type="EMBL" id="PCXQ01000003">
    <property type="protein sequence ID" value="PJE51331.1"/>
    <property type="molecule type" value="Genomic_DNA"/>
</dbReference>
<keyword evidence="1" id="KW-0175">Coiled coil</keyword>
<reference evidence="2 3" key="1">
    <citation type="submission" date="2017-09" db="EMBL/GenBank/DDBJ databases">
        <title>Depth-based differentiation of microbial function through sediment-hosted aquifers and enrichment of novel symbionts in the deep terrestrial subsurface.</title>
        <authorList>
            <person name="Probst A.J."/>
            <person name="Ladd B."/>
            <person name="Jarett J.K."/>
            <person name="Geller-Mcgrath D.E."/>
            <person name="Sieber C.M."/>
            <person name="Emerson J.B."/>
            <person name="Anantharaman K."/>
            <person name="Thomas B.C."/>
            <person name="Malmstrom R."/>
            <person name="Stieglmeier M."/>
            <person name="Klingl A."/>
            <person name="Woyke T."/>
            <person name="Ryan C.M."/>
            <person name="Banfield J.F."/>
        </authorList>
    </citation>
    <scope>NUCLEOTIDE SEQUENCE [LARGE SCALE GENOMIC DNA]</scope>
    <source>
        <strain evidence="2">CG10_big_fil_rev_8_21_14_0_10_36_16</strain>
    </source>
</reference>
<evidence type="ECO:0000256" key="1">
    <source>
        <dbReference type="SAM" id="Coils"/>
    </source>
</evidence>
<dbReference type="AlphaFoldDB" id="A0A2J0QAY2"/>
<dbReference type="Proteomes" id="UP000228496">
    <property type="component" value="Unassembled WGS sequence"/>
</dbReference>
<evidence type="ECO:0000313" key="2">
    <source>
        <dbReference type="EMBL" id="PJE51331.1"/>
    </source>
</evidence>
<gene>
    <name evidence="2" type="ORF">COV29_01080</name>
</gene>
<protein>
    <submittedName>
        <fullName evidence="2">Uncharacterized protein</fullName>
    </submittedName>
</protein>
<evidence type="ECO:0000313" key="3">
    <source>
        <dbReference type="Proteomes" id="UP000228496"/>
    </source>
</evidence>
<feature type="coiled-coil region" evidence="1">
    <location>
        <begin position="63"/>
        <end position="90"/>
    </location>
</feature>
<accession>A0A2J0QAY2</accession>
<proteinExistence type="predicted"/>
<organism evidence="2 3">
    <name type="scientific">Candidatus Yanofskybacteria bacterium CG10_big_fil_rev_8_21_14_0_10_36_16</name>
    <dbReference type="NCBI Taxonomy" id="1975096"/>
    <lineage>
        <taxon>Bacteria</taxon>
        <taxon>Candidatus Yanofskyibacteriota</taxon>
    </lineage>
</organism>
<comment type="caution">
    <text evidence="2">The sequence shown here is derived from an EMBL/GenBank/DDBJ whole genome shotgun (WGS) entry which is preliminary data.</text>
</comment>
<name>A0A2J0QAY2_9BACT</name>